<dbReference type="SUPFAM" id="SSF140736">
    <property type="entry name" value="Rv1873-like"/>
    <property type="match status" value="1"/>
</dbReference>
<feature type="region of interest" description="Disordered" evidence="1">
    <location>
        <begin position="216"/>
        <end position="354"/>
    </location>
</feature>
<dbReference type="EMBL" id="CDMZ01000827">
    <property type="protein sequence ID" value="CEM22203.1"/>
    <property type="molecule type" value="Genomic_DNA"/>
</dbReference>
<feature type="compositionally biased region" description="Basic and acidic residues" evidence="1">
    <location>
        <begin position="226"/>
        <end position="288"/>
    </location>
</feature>
<proteinExistence type="predicted"/>
<name>A0A0G4G286_9ALVE</name>
<gene>
    <name evidence="2" type="ORF">Cvel_4085</name>
</gene>
<dbReference type="Pfam" id="PF08837">
    <property type="entry name" value="DUF1810"/>
    <property type="match status" value="1"/>
</dbReference>
<dbReference type="Gene3D" id="1.25.40.380">
    <property type="entry name" value="Protein of unknown function DUF1810"/>
    <property type="match status" value="1"/>
</dbReference>
<dbReference type="VEuPathDB" id="CryptoDB:Cvel_4085"/>
<dbReference type="InterPro" id="IPR014937">
    <property type="entry name" value="DUF1810"/>
</dbReference>
<accession>A0A0G4G286</accession>
<feature type="compositionally biased region" description="Polar residues" evidence="1">
    <location>
        <begin position="290"/>
        <end position="304"/>
    </location>
</feature>
<dbReference type="AlphaFoldDB" id="A0A0G4G286"/>
<dbReference type="InterPro" id="IPR036287">
    <property type="entry name" value="Rv1873-like_sf"/>
</dbReference>
<evidence type="ECO:0000313" key="2">
    <source>
        <dbReference type="EMBL" id="CEM22203.1"/>
    </source>
</evidence>
<evidence type="ECO:0000256" key="1">
    <source>
        <dbReference type="SAM" id="MobiDB-lite"/>
    </source>
</evidence>
<reference evidence="2" key="1">
    <citation type="submission" date="2014-11" db="EMBL/GenBank/DDBJ databases">
        <authorList>
            <person name="Otto D Thomas"/>
            <person name="Naeem Raeece"/>
        </authorList>
    </citation>
    <scope>NUCLEOTIDE SEQUENCE</scope>
</reference>
<feature type="compositionally biased region" description="Gly residues" evidence="1">
    <location>
        <begin position="345"/>
        <end position="354"/>
    </location>
</feature>
<organism evidence="2">
    <name type="scientific">Chromera velia CCMP2878</name>
    <dbReference type="NCBI Taxonomy" id="1169474"/>
    <lineage>
        <taxon>Eukaryota</taxon>
        <taxon>Sar</taxon>
        <taxon>Alveolata</taxon>
        <taxon>Colpodellida</taxon>
        <taxon>Chromeraceae</taxon>
        <taxon>Chromera</taxon>
    </lineage>
</organism>
<protein>
    <submittedName>
        <fullName evidence="2">Uncharacterized protein</fullName>
    </submittedName>
</protein>
<sequence length="354" mass="38925">MIRIRLLGFLAVNRSAFLLSQPSFDPIASHKNWFAAMKATGVKRTVSGPSRESEEKGFWSLLDRDPFDLKDRFVETHKIHFPKALKEILAGAKRSHWSWYIFPVEPFVVNGVERGSMQNQRYCLRDPRPNHKQGTEAAKAFLRYEDPDVNLRGNYLKIMQAVLEQMKKKVSLVRLLGPQDDSKFISSVRLFERASRHGFDPEVNALCLKVLEMAGKEPDPATAPPRVDRTQSKETPAETEKGKESVTAERKEEAGKEGKKEEGASEKGQETKEIEERVSKESAPEKETPVSPSASPSSRTNEPSSPLAGGEDTGGGGASSSSASSQTPTRVGGKSEVEQRSPGVESGGTGDSIV</sequence>